<feature type="region of interest" description="Disordered" evidence="2">
    <location>
        <begin position="529"/>
        <end position="563"/>
    </location>
</feature>
<dbReference type="EMBL" id="BSDZ01000079">
    <property type="protein sequence ID" value="GLI68080.1"/>
    <property type="molecule type" value="Genomic_DNA"/>
</dbReference>
<proteinExistence type="inferred from homology"/>
<dbReference type="SUPFAM" id="SSF48371">
    <property type="entry name" value="ARM repeat"/>
    <property type="match status" value="1"/>
</dbReference>
<dbReference type="Gene3D" id="1.25.10.10">
    <property type="entry name" value="Leucine-rich Repeat Variant"/>
    <property type="match status" value="1"/>
</dbReference>
<accession>A0ABQ5SDX3</accession>
<feature type="region of interest" description="Disordered" evidence="2">
    <location>
        <begin position="1469"/>
        <end position="1515"/>
    </location>
</feature>
<protein>
    <recommendedName>
        <fullName evidence="5">Non-specific serine/threonine protein kinase</fullName>
    </recommendedName>
</protein>
<evidence type="ECO:0000313" key="4">
    <source>
        <dbReference type="Proteomes" id="UP001165090"/>
    </source>
</evidence>
<dbReference type="InterPro" id="IPR011989">
    <property type="entry name" value="ARM-like"/>
</dbReference>
<feature type="compositionally biased region" description="Basic and acidic residues" evidence="2">
    <location>
        <begin position="1843"/>
        <end position="1856"/>
    </location>
</feature>
<comment type="caution">
    <text evidence="3">The sequence shown here is derived from an EMBL/GenBank/DDBJ whole genome shotgun (WGS) entry which is preliminary data.</text>
</comment>
<dbReference type="InterPro" id="IPR016024">
    <property type="entry name" value="ARM-type_fold"/>
</dbReference>
<evidence type="ECO:0000313" key="3">
    <source>
        <dbReference type="EMBL" id="GLI68080.1"/>
    </source>
</evidence>
<reference evidence="3 4" key="1">
    <citation type="journal article" date="2023" name="IScience">
        <title>Expanded male sex-determining region conserved during the evolution of homothallism in the green alga Volvox.</title>
        <authorList>
            <person name="Yamamoto K."/>
            <person name="Matsuzaki R."/>
            <person name="Mahakham W."/>
            <person name="Heman W."/>
            <person name="Sekimoto H."/>
            <person name="Kawachi M."/>
            <person name="Minakuchi Y."/>
            <person name="Toyoda A."/>
            <person name="Nozaki H."/>
        </authorList>
    </citation>
    <scope>NUCLEOTIDE SEQUENCE [LARGE SCALE GENOMIC DNA]</scope>
    <source>
        <strain evidence="3 4">NIES-4468</strain>
    </source>
</reference>
<dbReference type="InterPro" id="IPR046837">
    <property type="entry name" value="Laa1/Sip1/HEATR5-like_HEAT"/>
</dbReference>
<sequence length="2822" mass="287481">MLPIMKEPGVAPGAHLDEEECLPFPIFMAELELLVGNSKSGKPDGVQLLELLQKLVATIPRTDKTILKQHQRQCEAMLYDVLAHGIGSAVRRLIYNCFSSMFAHGDSISIYTRVNVLQTYLDSKEGMSRSTAEPIRVGLLDLLAHLHMHYGRMLGNSAPESIGIALRTVAKGGNQTSVRYASLRLAAAVVRGMSPTDRSAPTVQADAWSIVQRYAKDRTCDEVRAGCLKLLGALCAAGGGPLWREGAYGAEEAIRICLVLTEDSQPDVRDAAFSALGELAAASRPAAKSEAVTGEKRPAKKTAAERVLSGCVRACLVAPLLDAAMHSKREACLGISKAWMAYIAAIRRQHQGNEQTTEILEVAWLLINAVNEAARMVAEARMYQTVDPGGELGSGLAGSEMPPLQACALYVMRRGIMSALTEAAQRKLLERLANTLDRRLVTPAAVVALEALAALLEAVGEVTDETANTLEVLLQPYVVSSSAATRQQAAVAMAALAAAHPVAAARMLSGCLDTVASCAIQLAAPLSAAAGPPASAPPSPKDSVVGSVHTGDHNAQPGKAMAPVRSLRTTSAPIADGIPTVGAIVASVAASPRLVTPNGGIASNGVRPTPAQRTVLDTCHGAALSAARLLLTTARAPLGCPARLQRRALALAEDLVTGPGPELGFSRAICREVGFLLLGTLCALGVPQSIRGPEQMAALWEPALGEAARKDLDERNLLPRPGVELDLALQLWWRAVALQALSAYIAAAQASSIPPAGLVSGTNRSRSATMLSFISSASSSFSCKHTDAGLSRIRSGPSGTAAVAVPGSGANHDWTDVVGHLAPLLEPLLELLDTQSYLLDPAKSRGGPGGVLAGAAAMFILSLLELHLRAPGGRISGSPSHTALLTKACLRPFRHGLTPAAADALTLSGLRGLLNADDAPLGPWPPATDPLEDALRSFTGGRGAPHLPPWLSSEDYTALLSGVGAGAGITPSAPAGGSGRAAAGLAALEGADDTIVDSLFEGSVGNAMISAAPGNSLGGGGGGTEAAGVLTSTSAGLAHATYPQSIGLEAALLTVQLVLLGRQTAASPLMQQLQVLEIILNAVQTSKTFARQSRDVAACRRLPLAVAAAVVALAGYGHAAMAARRSRGYLDLTDKVPEKLLQLAQALMPDEEAATPAAAGLSRATAETYAASAATGSESWALRIVRALANEVTASAAEGRDSQLRAVLALALGAAHRSRGGLAMQPAVASSAEALVAAASRPGCAAAAAWVLHGLYLVASSAGGAFVPRVKTSLQLGQELIVSSFDSPALRAACARLANASVAVLGPEFSLGSPAYVRAKSLVAASGGGQLIAAEDQDDGNLRHKGNSGADGGLGLVLFVQQIFLFAPHAVPPAKYVSLLLSHLPACQPGLRAASALTLRHLAERSGEALKPSEAAPMLFAALDRESDARIAGQLRATITTILKASAGSAPSYWLELLSDVVFAAGPSPSTAASSGGAADAPSGGDDDDDGKDGAAPSASSSGGTGPKESGRLGGSKNIRSVREVLAAPHLRTRHFAADCLLRLVRVCVTSDERHRDSSVLEWQVANRTASVGGASGQGGRRDLLIAKLQVLVDLGFKLATCPLESLRPHGVRMLTLLVKLFGDVPDPLLPGARLMEQYQAQVVSALRSSLGARQAAGGGLPGFSNHSSGGAAGLGAQNSIDTVQHPLLQIAGGVLATCFLESGLAAGDAVVMRRLMELLSSPLSAWRTLRYESYAEWVGARARVELLRAHAQCSSIAAAAAARGDALCAGIVTMAQEPHAARLQALWAMILQDHVVLCSQPAAVLAAYRSQLLDGSAPWEPETAAPKTAIAITEGDGVSMAKDEDASTELQKEESPVGSRTNPGFGLTPVVAEVLRPVYAAACPAVLAALAGRLLPPAELLADPAARAQFQRLLEVGLMLLSDAAARLAHAVHEATRGAVATVASASSQAGGASSLPPIDAISMEATSAAFPQLRDAATRLAGVLRALQRFLSPDYLTALVVASPVVNGQGAVKINGHAAVAAAAAIAPMAAGEPLVPPAMLHDLLQYLGAAAFHAFMPLHRALLEEVVPPSLGTLLAGLALLCSSLVREVCAAAPEHILSLRNSVGDDNSSLASTEDDDVSGRDDAAADPQPRPGLATGDGPGEREGWIAQAARTVLGSTSGRLQSSAGDRCASISGYGTETVISAAVETILLLASACAPYSYGPQQLALAPLSDFVSRTASSTGCGTADSHAAVSCLRPPYMGGPSIGRGDRIGNARSGDGSSTTTIPFDGLLGCVPISSLAREASSGLTQCMVQVLAAAQQLIRRASWSSLVPHVGSLLELPLRLILTSAPGTSFVAAAQRYLDTTTAALLARPEARPATNCTRTTVPAPAGAAGAGDSPSPAVLAGAVVAALADATELHLRALQLLRRPDGGVDSNDAAAVLTTAGLNEDNEAVAVRLQGRLAALVSTLVTCTSGLEGAEPLGGLQPGSSPGTTPIPSPSKGGPLPTLGRVGSSSSGSNGGSSGFGALHQQPQQRGARSSLSTGSGSSSRLGTSNKAGAAFAAPQPASLGTAHAALMPSNVCRLDQASVRECVLAVLMGAFQAAVPPAAALSVLDAARTAAQEAAGEDAGSPRGRWVRTLVCFLIPLAMERVALLLARTKPLTGVDQSLVAECLKLLVLAATLASPQGAVALDGVMQVLVPLLVEVAAPAAGPAAATPTLRDMAVKLITSLPTTASGTAFKTQLAAQPAAAKLRLQSALREAAASAAATTTATAIATPNGSTAVAAGAGVAVATAGGVASAPVAQPQAGPMGLGASSGRTRPTIQLKTTFALPLPTK</sequence>
<feature type="region of interest" description="Disordered" evidence="2">
    <location>
        <begin position="2464"/>
        <end position="2540"/>
    </location>
</feature>
<dbReference type="Pfam" id="PF20210">
    <property type="entry name" value="Laa1_Sip1_HTR5"/>
    <property type="match status" value="1"/>
</dbReference>
<feature type="compositionally biased region" description="Low complexity" evidence="2">
    <location>
        <begin position="2523"/>
        <end position="2540"/>
    </location>
</feature>
<dbReference type="PANTHER" id="PTHR46975">
    <property type="entry name" value="PROTEIN SWEETIE"/>
    <property type="match status" value="1"/>
</dbReference>
<gene>
    <name evidence="3" type="ORF">VaNZ11_012411</name>
</gene>
<feature type="region of interest" description="Disordered" evidence="2">
    <location>
        <begin position="2107"/>
        <end position="2146"/>
    </location>
</feature>
<feature type="compositionally biased region" description="Low complexity" evidence="2">
    <location>
        <begin position="1469"/>
        <end position="1484"/>
    </location>
</feature>
<dbReference type="InterPro" id="IPR044218">
    <property type="entry name" value="SWEETIE"/>
</dbReference>
<evidence type="ECO:0008006" key="5">
    <source>
        <dbReference type="Google" id="ProtNLM"/>
    </source>
</evidence>
<feature type="region of interest" description="Disordered" evidence="2">
    <location>
        <begin position="1843"/>
        <end position="1862"/>
    </location>
</feature>
<evidence type="ECO:0000256" key="1">
    <source>
        <dbReference type="ARBA" id="ARBA00008304"/>
    </source>
</evidence>
<name>A0ABQ5SDX3_9CHLO</name>
<evidence type="ECO:0000256" key="2">
    <source>
        <dbReference type="SAM" id="MobiDB-lite"/>
    </source>
</evidence>
<dbReference type="PANTHER" id="PTHR46975:SF2">
    <property type="entry name" value="PROTEIN SWEETIE"/>
    <property type="match status" value="1"/>
</dbReference>
<dbReference type="Proteomes" id="UP001165090">
    <property type="component" value="Unassembled WGS sequence"/>
</dbReference>
<comment type="similarity">
    <text evidence="1">Belongs to the HEATR5 family.</text>
</comment>
<organism evidence="3 4">
    <name type="scientific">Volvox africanus</name>
    <dbReference type="NCBI Taxonomy" id="51714"/>
    <lineage>
        <taxon>Eukaryota</taxon>
        <taxon>Viridiplantae</taxon>
        <taxon>Chlorophyta</taxon>
        <taxon>core chlorophytes</taxon>
        <taxon>Chlorophyceae</taxon>
        <taxon>CS clade</taxon>
        <taxon>Chlamydomonadales</taxon>
        <taxon>Volvocaceae</taxon>
        <taxon>Volvox</taxon>
    </lineage>
</organism>
<feature type="compositionally biased region" description="Polar residues" evidence="2">
    <location>
        <begin position="2107"/>
        <end position="2116"/>
    </location>
</feature>
<feature type="compositionally biased region" description="Low complexity" evidence="2">
    <location>
        <begin position="2467"/>
        <end position="2502"/>
    </location>
</feature>
<keyword evidence="4" id="KW-1185">Reference proteome</keyword>